<dbReference type="EMBL" id="JAOQJR010000003">
    <property type="protein sequence ID" value="MCU6737801.1"/>
    <property type="molecule type" value="Genomic_DNA"/>
</dbReference>
<dbReference type="PANTHER" id="PTHR12993:SF11">
    <property type="entry name" value="N-ACETYLGLUCOSAMINYL-PHOSPHATIDYLINOSITOL DE-N-ACETYLASE"/>
    <property type="match status" value="1"/>
</dbReference>
<evidence type="ECO:0000313" key="3">
    <source>
        <dbReference type="Proteomes" id="UP001208364"/>
    </source>
</evidence>
<comment type="caution">
    <text evidence="2">The sequence shown here is derived from an EMBL/GenBank/DDBJ whole genome shotgun (WGS) entry which is preliminary data.</text>
</comment>
<dbReference type="Pfam" id="PF02585">
    <property type="entry name" value="PIG-L"/>
    <property type="match status" value="1"/>
</dbReference>
<keyword evidence="3" id="KW-1185">Reference proteome</keyword>
<evidence type="ECO:0000256" key="1">
    <source>
        <dbReference type="SAM" id="Coils"/>
    </source>
</evidence>
<dbReference type="InterPro" id="IPR024078">
    <property type="entry name" value="LmbE-like_dom_sf"/>
</dbReference>
<dbReference type="PANTHER" id="PTHR12993">
    <property type="entry name" value="N-ACETYLGLUCOSAMINYL-PHOSPHATIDYLINOSITOL DE-N-ACETYLASE-RELATED"/>
    <property type="match status" value="1"/>
</dbReference>
<feature type="coiled-coil region" evidence="1">
    <location>
        <begin position="161"/>
        <end position="188"/>
    </location>
</feature>
<proteinExistence type="predicted"/>
<dbReference type="SUPFAM" id="SSF102588">
    <property type="entry name" value="LmbE-like"/>
    <property type="match status" value="1"/>
</dbReference>
<reference evidence="2 3" key="1">
    <citation type="journal article" date="2021" name="ISME Commun">
        <title>Automated analysis of genomic sequences facilitates high-throughput and comprehensive description of bacteria.</title>
        <authorList>
            <person name="Hitch T.C.A."/>
        </authorList>
    </citation>
    <scope>NUCLEOTIDE SEQUENCE [LARGE SCALE GENOMIC DNA]</scope>
    <source>
        <strain evidence="2 3">H4_15</strain>
    </source>
</reference>
<gene>
    <name evidence="2" type="ORF">OCV55_03795</name>
</gene>
<protein>
    <submittedName>
        <fullName evidence="2">PIG-L family deacetylase</fullName>
    </submittedName>
</protein>
<dbReference type="Proteomes" id="UP001208364">
    <property type="component" value="Unassembled WGS sequence"/>
</dbReference>
<organism evidence="2 3">
    <name type="scientific">[Clostridium] ammoniilyticum</name>
    <dbReference type="NCBI Taxonomy" id="2981784"/>
    <lineage>
        <taxon>Bacteria</taxon>
        <taxon>Bacillati</taxon>
        <taxon>Bacillota</taxon>
        <taxon>Erysipelotrichia</taxon>
        <taxon>Erysipelotrichales</taxon>
        <taxon>Coprobacillaceae</taxon>
        <taxon>Faecalibacillus</taxon>
    </lineage>
</organism>
<accession>A0ABT2SSI8</accession>
<sequence length="218" mass="25905">MFFKQYIFKNMNSILIIGAHPDDIELGCVGTALKLKSMGKKVYCLILTKGENWEKKTYKERIFEQNKSFEIESFDGVYIGKYRDECIKWETEAIDYVSNIIKENSIDTIFSQYYLDSHQDHIAVSHIARSASMYCKNLIYYESLTSLQFYPNFYVDISLYERQKEKMLKSFTSQLEKYEKRNQNLIEYIHSKDKLNGIKQHLDFAEGFIVEKYLLEEL</sequence>
<evidence type="ECO:0000313" key="2">
    <source>
        <dbReference type="EMBL" id="MCU6737801.1"/>
    </source>
</evidence>
<dbReference type="Gene3D" id="3.40.50.10320">
    <property type="entry name" value="LmbE-like"/>
    <property type="match status" value="1"/>
</dbReference>
<dbReference type="InterPro" id="IPR003737">
    <property type="entry name" value="GlcNAc_PI_deacetylase-related"/>
</dbReference>
<dbReference type="RefSeq" id="WP_147579849.1">
    <property type="nucleotide sequence ID" value="NZ_JAOQJR010000003.1"/>
</dbReference>
<name>A0ABT2SSI8_9FIRM</name>
<keyword evidence="1" id="KW-0175">Coiled coil</keyword>